<organism evidence="1 2">
    <name type="scientific">Parabacteroides johnsonii</name>
    <dbReference type="NCBI Taxonomy" id="387661"/>
    <lineage>
        <taxon>Bacteria</taxon>
        <taxon>Pseudomonadati</taxon>
        <taxon>Bacteroidota</taxon>
        <taxon>Bacteroidia</taxon>
        <taxon>Bacteroidales</taxon>
        <taxon>Tannerellaceae</taxon>
        <taxon>Parabacteroides</taxon>
    </lineage>
</organism>
<accession>A0ACC6D4K0</accession>
<proteinExistence type="predicted"/>
<keyword evidence="2" id="KW-1185">Reference proteome</keyword>
<dbReference type="EMBL" id="JAQPYW010000097">
    <property type="protein sequence ID" value="MDC7158312.1"/>
    <property type="molecule type" value="Genomic_DNA"/>
</dbReference>
<evidence type="ECO:0000313" key="1">
    <source>
        <dbReference type="EMBL" id="MDC7158312.1"/>
    </source>
</evidence>
<comment type="caution">
    <text evidence="1">The sequence shown here is derived from an EMBL/GenBank/DDBJ whole genome shotgun (WGS) entry which is preliminary data.</text>
</comment>
<gene>
    <name evidence="1" type="ORF">PQG99_10475</name>
</gene>
<protein>
    <submittedName>
        <fullName evidence="1">Uncharacterized protein</fullName>
    </submittedName>
</protein>
<sequence length="34" mass="4097">MIYKRDEGRLILALVRNGSHSDLFLRRRRNNIVN</sequence>
<evidence type="ECO:0000313" key="2">
    <source>
        <dbReference type="Proteomes" id="UP001213431"/>
    </source>
</evidence>
<name>A0ACC6D4K0_9BACT</name>
<dbReference type="Proteomes" id="UP001213431">
    <property type="component" value="Unassembled WGS sequence"/>
</dbReference>
<reference evidence="1" key="1">
    <citation type="submission" date="2023-01" db="EMBL/GenBank/DDBJ databases">
        <title>Exploring GABA producing Bacteroides strains toward improving mental health.</title>
        <authorList>
            <person name="Yousuf B."/>
            <person name="Bouhlel N.E."/>
            <person name="Mottawea W."/>
            <person name="Hammami R."/>
        </authorList>
    </citation>
    <scope>NUCLEOTIDE SEQUENCE</scope>
    <source>
        <strain evidence="1">UO.H1049</strain>
    </source>
</reference>